<protein>
    <submittedName>
        <fullName evidence="6">DNA-binding CsgD family transcriptional regulator</fullName>
    </submittedName>
</protein>
<dbReference type="SMART" id="SM00421">
    <property type="entry name" value="HTH_LUXR"/>
    <property type="match status" value="1"/>
</dbReference>
<dbReference type="GO" id="GO:0003677">
    <property type="term" value="F:DNA binding"/>
    <property type="evidence" value="ECO:0007669"/>
    <property type="project" value="UniProtKB-KW"/>
</dbReference>
<dbReference type="Proteomes" id="UP000557307">
    <property type="component" value="Unassembled WGS sequence"/>
</dbReference>
<feature type="transmembrane region" description="Helical" evidence="4">
    <location>
        <begin position="9"/>
        <end position="29"/>
    </location>
</feature>
<dbReference type="GO" id="GO:0006355">
    <property type="term" value="P:regulation of DNA-templated transcription"/>
    <property type="evidence" value="ECO:0007669"/>
    <property type="project" value="InterPro"/>
</dbReference>
<keyword evidence="4" id="KW-0812">Transmembrane</keyword>
<organism evidence="6 7">
    <name type="scientific">Rhabdobacter roseus</name>
    <dbReference type="NCBI Taxonomy" id="1655419"/>
    <lineage>
        <taxon>Bacteria</taxon>
        <taxon>Pseudomonadati</taxon>
        <taxon>Bacteroidota</taxon>
        <taxon>Cytophagia</taxon>
        <taxon>Cytophagales</taxon>
        <taxon>Cytophagaceae</taxon>
        <taxon>Rhabdobacter</taxon>
    </lineage>
</organism>
<dbReference type="InterPro" id="IPR016032">
    <property type="entry name" value="Sig_transdc_resp-reg_C-effctor"/>
</dbReference>
<keyword evidence="7" id="KW-1185">Reference proteome</keyword>
<dbReference type="CDD" id="cd06170">
    <property type="entry name" value="LuxR_C_like"/>
    <property type="match status" value="1"/>
</dbReference>
<evidence type="ECO:0000256" key="4">
    <source>
        <dbReference type="SAM" id="Phobius"/>
    </source>
</evidence>
<dbReference type="Gene3D" id="1.10.10.10">
    <property type="entry name" value="Winged helix-like DNA-binding domain superfamily/Winged helix DNA-binding domain"/>
    <property type="match status" value="1"/>
</dbReference>
<name>A0A840TRL7_9BACT</name>
<keyword evidence="4" id="KW-1133">Transmembrane helix</keyword>
<keyword evidence="3" id="KW-0804">Transcription</keyword>
<dbReference type="InterPro" id="IPR036388">
    <property type="entry name" value="WH-like_DNA-bd_sf"/>
</dbReference>
<proteinExistence type="predicted"/>
<comment type="caution">
    <text evidence="6">The sequence shown here is derived from an EMBL/GenBank/DDBJ whole genome shotgun (WGS) entry which is preliminary data.</text>
</comment>
<reference evidence="6 7" key="1">
    <citation type="submission" date="2020-08" db="EMBL/GenBank/DDBJ databases">
        <title>Genomic Encyclopedia of Type Strains, Phase IV (KMG-IV): sequencing the most valuable type-strain genomes for metagenomic binning, comparative biology and taxonomic classification.</title>
        <authorList>
            <person name="Goeker M."/>
        </authorList>
    </citation>
    <scope>NUCLEOTIDE SEQUENCE [LARGE SCALE GENOMIC DNA]</scope>
    <source>
        <strain evidence="6 7">DSM 105074</strain>
    </source>
</reference>
<evidence type="ECO:0000256" key="2">
    <source>
        <dbReference type="ARBA" id="ARBA00023125"/>
    </source>
</evidence>
<evidence type="ECO:0000259" key="5">
    <source>
        <dbReference type="PROSITE" id="PS50043"/>
    </source>
</evidence>
<dbReference type="Pfam" id="PF00196">
    <property type="entry name" value="GerE"/>
    <property type="match status" value="1"/>
</dbReference>
<keyword evidence="1" id="KW-0805">Transcription regulation</keyword>
<dbReference type="RefSeq" id="WP_184171205.1">
    <property type="nucleotide sequence ID" value="NZ_JACHGF010000001.1"/>
</dbReference>
<dbReference type="AlphaFoldDB" id="A0A840TRL7"/>
<dbReference type="PRINTS" id="PR00038">
    <property type="entry name" value="HTHLUXR"/>
</dbReference>
<dbReference type="SUPFAM" id="SSF46894">
    <property type="entry name" value="C-terminal effector domain of the bipartite response regulators"/>
    <property type="match status" value="1"/>
</dbReference>
<accession>A0A840TRL7</accession>
<dbReference type="EMBL" id="JACHGF010000001">
    <property type="protein sequence ID" value="MBB5282670.1"/>
    <property type="molecule type" value="Genomic_DNA"/>
</dbReference>
<feature type="transmembrane region" description="Helical" evidence="4">
    <location>
        <begin position="41"/>
        <end position="59"/>
    </location>
</feature>
<evidence type="ECO:0000313" key="7">
    <source>
        <dbReference type="Proteomes" id="UP000557307"/>
    </source>
</evidence>
<dbReference type="PANTHER" id="PTHR44688">
    <property type="entry name" value="DNA-BINDING TRANSCRIPTIONAL ACTIVATOR DEVR_DOSR"/>
    <property type="match status" value="1"/>
</dbReference>
<dbReference type="PANTHER" id="PTHR44688:SF16">
    <property type="entry name" value="DNA-BINDING TRANSCRIPTIONAL ACTIVATOR DEVR_DOSR"/>
    <property type="match status" value="1"/>
</dbReference>
<feature type="domain" description="HTH luxR-type" evidence="5">
    <location>
        <begin position="105"/>
        <end position="170"/>
    </location>
</feature>
<dbReference type="PROSITE" id="PS50043">
    <property type="entry name" value="HTH_LUXR_2"/>
    <property type="match status" value="1"/>
</dbReference>
<sequence length="173" mass="19052">MKAKRNRYALLLGYGLALGGLLSLMAWLKYRFLVADHATELYVLLVALLFTTVGIWVGLRFTAPVVSTAVVDTEAVSTAAPEANFQQKVPLEVPLAAPACRPQLELLDQYGISPREWEVLAQLSRGLSNEEIAEQLFVSTNTVKTHLSNLYVKLDVKRRTQAVERARSAGLIG</sequence>
<evidence type="ECO:0000313" key="6">
    <source>
        <dbReference type="EMBL" id="MBB5282670.1"/>
    </source>
</evidence>
<evidence type="ECO:0000256" key="3">
    <source>
        <dbReference type="ARBA" id="ARBA00023163"/>
    </source>
</evidence>
<evidence type="ECO:0000256" key="1">
    <source>
        <dbReference type="ARBA" id="ARBA00023015"/>
    </source>
</evidence>
<dbReference type="PROSITE" id="PS00622">
    <property type="entry name" value="HTH_LUXR_1"/>
    <property type="match status" value="1"/>
</dbReference>
<dbReference type="InterPro" id="IPR000792">
    <property type="entry name" value="Tscrpt_reg_LuxR_C"/>
</dbReference>
<keyword evidence="2 6" id="KW-0238">DNA-binding</keyword>
<keyword evidence="4" id="KW-0472">Membrane</keyword>
<gene>
    <name evidence="6" type="ORF">HNQ92_000791</name>
</gene>